<gene>
    <name evidence="1" type="ORF">T190607A01A_10903</name>
</gene>
<reference evidence="1 2" key="1">
    <citation type="submission" date="2024-05" db="EMBL/GenBank/DDBJ databases">
        <authorList>
            <person name="Duchaud E."/>
        </authorList>
    </citation>
    <scope>NUCLEOTIDE SEQUENCE [LARGE SCALE GENOMIC DNA]</scope>
    <source>
        <strain evidence="1">Ena-SAMPLE-TAB-13-05-2024-13:56:06:370-140302</strain>
    </source>
</reference>
<dbReference type="Proteomes" id="UP001497416">
    <property type="component" value="Unassembled WGS sequence"/>
</dbReference>
<sequence length="177" mass="20949">MKKLLLILLFSTVFCSSQINVKFNKGVYVLKSDKTENFINPKSILFEFLGDTHLVNYYSDLAKKIKKQFRKQGIKSRFNFNLYNPKPLESDVENIPNKKFVKEDFDLVGTIELKDFKSWDNHLIEKRRQNHKLEILIRNNKETVFSVLLDIYTNYTIATQNKDIVKTILHELNLEDE</sequence>
<evidence type="ECO:0008006" key="3">
    <source>
        <dbReference type="Google" id="ProtNLM"/>
    </source>
</evidence>
<name>A0ABM9NUM0_9FLAO</name>
<proteinExistence type="predicted"/>
<organism evidence="1 2">
    <name type="scientific">Tenacibaculum platacis</name>
    <dbReference type="NCBI Taxonomy" id="3137852"/>
    <lineage>
        <taxon>Bacteria</taxon>
        <taxon>Pseudomonadati</taxon>
        <taxon>Bacteroidota</taxon>
        <taxon>Flavobacteriia</taxon>
        <taxon>Flavobacteriales</taxon>
        <taxon>Flavobacteriaceae</taxon>
        <taxon>Tenacibaculum</taxon>
    </lineage>
</organism>
<comment type="caution">
    <text evidence="1">The sequence shown here is derived from an EMBL/GenBank/DDBJ whole genome shotgun (WGS) entry which is preliminary data.</text>
</comment>
<evidence type="ECO:0000313" key="1">
    <source>
        <dbReference type="EMBL" id="CAL2079676.1"/>
    </source>
</evidence>
<evidence type="ECO:0000313" key="2">
    <source>
        <dbReference type="Proteomes" id="UP001497416"/>
    </source>
</evidence>
<keyword evidence="2" id="KW-1185">Reference proteome</keyword>
<accession>A0ABM9NUM0</accession>
<dbReference type="EMBL" id="CAXIXY010000003">
    <property type="protein sequence ID" value="CAL2079676.1"/>
    <property type="molecule type" value="Genomic_DNA"/>
</dbReference>
<dbReference type="RefSeq" id="WP_348710634.1">
    <property type="nucleotide sequence ID" value="NZ_CAXIXY010000003.1"/>
</dbReference>
<protein>
    <recommendedName>
        <fullName evidence="3">DUF4252 domain-containing protein</fullName>
    </recommendedName>
</protein>